<protein>
    <recommendedName>
        <fullName evidence="4">Helix-turn-helix domain-containing protein</fullName>
    </recommendedName>
</protein>
<dbReference type="RefSeq" id="WP_329780440.1">
    <property type="nucleotide sequence ID" value="NZ_JAYJJR010000016.1"/>
</dbReference>
<sequence length="94" mass="10332">MAPQSPARKSRKERASYTQRRAQRTEKAPMKGARWSPDDARTALDMSLSVPEVALRLGRTAAAVEVLRARWRAGQLSSALADQLPPPPSPGLKR</sequence>
<accession>A0ABU5XNU5</accession>
<evidence type="ECO:0008006" key="4">
    <source>
        <dbReference type="Google" id="ProtNLM"/>
    </source>
</evidence>
<evidence type="ECO:0000256" key="1">
    <source>
        <dbReference type="SAM" id="MobiDB-lite"/>
    </source>
</evidence>
<dbReference type="Proteomes" id="UP001299596">
    <property type="component" value="Unassembled WGS sequence"/>
</dbReference>
<evidence type="ECO:0000313" key="3">
    <source>
        <dbReference type="Proteomes" id="UP001299596"/>
    </source>
</evidence>
<keyword evidence="3" id="KW-1185">Reference proteome</keyword>
<gene>
    <name evidence="2" type="ORF">K6T79_20675</name>
</gene>
<proteinExistence type="predicted"/>
<organism evidence="2 3">
    <name type="scientific">[Mycobacterium] crassicus</name>
    <dbReference type="NCBI Taxonomy" id="2872309"/>
    <lineage>
        <taxon>Bacteria</taxon>
        <taxon>Bacillati</taxon>
        <taxon>Actinomycetota</taxon>
        <taxon>Actinomycetes</taxon>
        <taxon>Mycobacteriales</taxon>
        <taxon>Mycobacteriaceae</taxon>
        <taxon>Mycolicibacter</taxon>
    </lineage>
</organism>
<reference evidence="2 3" key="1">
    <citation type="submission" date="2023-12" db="EMBL/GenBank/DDBJ databases">
        <title>Description of new species of Mycobacterium terrae complex isolated from sewage at the Sao Paulo Zoological Park Foundation in Brazil.</title>
        <authorList>
            <person name="Romagnoli C.L."/>
            <person name="Conceicao E.C."/>
            <person name="Machado E."/>
            <person name="Barreto L.B.P.F."/>
            <person name="Sharma A."/>
            <person name="Silva N.M."/>
            <person name="Marques L.E."/>
            <person name="Juliana M.A."/>
            <person name="Lourenco M.C.S."/>
            <person name="Digiampietri L.A."/>
            <person name="Suffys P.N."/>
            <person name="Viana-Niero C."/>
        </authorList>
    </citation>
    <scope>NUCLEOTIDE SEQUENCE [LARGE SCALE GENOMIC DNA]</scope>
    <source>
        <strain evidence="2 3">MYC098</strain>
    </source>
</reference>
<dbReference type="EMBL" id="JAYJJR010000016">
    <property type="protein sequence ID" value="MEB3023442.1"/>
    <property type="molecule type" value="Genomic_DNA"/>
</dbReference>
<name>A0ABU5XNU5_9MYCO</name>
<evidence type="ECO:0000313" key="2">
    <source>
        <dbReference type="EMBL" id="MEB3023442.1"/>
    </source>
</evidence>
<comment type="caution">
    <text evidence="2">The sequence shown here is derived from an EMBL/GenBank/DDBJ whole genome shotgun (WGS) entry which is preliminary data.</text>
</comment>
<feature type="region of interest" description="Disordered" evidence="1">
    <location>
        <begin position="1"/>
        <end position="37"/>
    </location>
</feature>